<protein>
    <submittedName>
        <fullName evidence="2">NAD(P)H-dependent oxidoreductase</fullName>
    </submittedName>
</protein>
<dbReference type="SUPFAM" id="SSF52218">
    <property type="entry name" value="Flavoproteins"/>
    <property type="match status" value="1"/>
</dbReference>
<evidence type="ECO:0000313" key="2">
    <source>
        <dbReference type="EMBL" id="GAA2052665.1"/>
    </source>
</evidence>
<dbReference type="InterPro" id="IPR050712">
    <property type="entry name" value="NAD(P)H-dep_reductase"/>
</dbReference>
<dbReference type="Pfam" id="PF03358">
    <property type="entry name" value="FMN_red"/>
    <property type="match status" value="1"/>
</dbReference>
<dbReference type="InterPro" id="IPR005025">
    <property type="entry name" value="FMN_Rdtase-like_dom"/>
</dbReference>
<dbReference type="EMBL" id="BAAANQ010000004">
    <property type="protein sequence ID" value="GAA2052665.1"/>
    <property type="molecule type" value="Genomic_DNA"/>
</dbReference>
<dbReference type="Gene3D" id="3.40.50.360">
    <property type="match status" value="1"/>
</dbReference>
<sequence>MTSEAMRLEVITGSVREGRVGPVVASWFAGQARRHGEFSVGQIDVADYALSTSMSGSPEQATRDALDALDALSPRLHAADAYVVVTPEYNHSYPAALKNVIDWHFAEWHAKPVGLVSYGGISGGLRAAEHLRQVFAELHATTVRNTVSFHGHGPWDDFGGAGEEEAAGAARALLDQLGWWALTLREGRGARAYRA</sequence>
<proteinExistence type="predicted"/>
<dbReference type="PANTHER" id="PTHR30543:SF21">
    <property type="entry name" value="NAD(P)H-DEPENDENT FMN REDUCTASE LOT6"/>
    <property type="match status" value="1"/>
</dbReference>
<organism evidence="2 3">
    <name type="scientific">Streptomyces cheonanensis</name>
    <dbReference type="NCBI Taxonomy" id="312720"/>
    <lineage>
        <taxon>Bacteria</taxon>
        <taxon>Bacillati</taxon>
        <taxon>Actinomycetota</taxon>
        <taxon>Actinomycetes</taxon>
        <taxon>Kitasatosporales</taxon>
        <taxon>Streptomycetaceae</taxon>
        <taxon>Streptomyces</taxon>
    </lineage>
</organism>
<keyword evidence="3" id="KW-1185">Reference proteome</keyword>
<evidence type="ECO:0000313" key="3">
    <source>
        <dbReference type="Proteomes" id="UP001403094"/>
    </source>
</evidence>
<accession>A0ABP5GNX8</accession>
<dbReference type="Proteomes" id="UP001403094">
    <property type="component" value="Unassembled WGS sequence"/>
</dbReference>
<reference evidence="3" key="1">
    <citation type="journal article" date="2019" name="Int. J. Syst. Evol. Microbiol.">
        <title>The Global Catalogue of Microorganisms (GCM) 10K type strain sequencing project: providing services to taxonomists for standard genome sequencing and annotation.</title>
        <authorList>
            <consortium name="The Broad Institute Genomics Platform"/>
            <consortium name="The Broad Institute Genome Sequencing Center for Infectious Disease"/>
            <person name="Wu L."/>
            <person name="Ma J."/>
        </authorList>
    </citation>
    <scope>NUCLEOTIDE SEQUENCE [LARGE SCALE GENOMIC DNA]</scope>
    <source>
        <strain evidence="3">JCM 14549</strain>
    </source>
</reference>
<dbReference type="RefSeq" id="WP_346070603.1">
    <property type="nucleotide sequence ID" value="NZ_BAAANQ010000004.1"/>
</dbReference>
<name>A0ABP5GNX8_9ACTN</name>
<evidence type="ECO:0000259" key="1">
    <source>
        <dbReference type="Pfam" id="PF03358"/>
    </source>
</evidence>
<feature type="domain" description="NADPH-dependent FMN reductase-like" evidence="1">
    <location>
        <begin position="6"/>
        <end position="150"/>
    </location>
</feature>
<dbReference type="PANTHER" id="PTHR30543">
    <property type="entry name" value="CHROMATE REDUCTASE"/>
    <property type="match status" value="1"/>
</dbReference>
<gene>
    <name evidence="2" type="ORF">GCM10009757_26870</name>
</gene>
<dbReference type="InterPro" id="IPR029039">
    <property type="entry name" value="Flavoprotein-like_sf"/>
</dbReference>
<comment type="caution">
    <text evidence="2">The sequence shown here is derived from an EMBL/GenBank/DDBJ whole genome shotgun (WGS) entry which is preliminary data.</text>
</comment>